<evidence type="ECO:0000313" key="2">
    <source>
        <dbReference type="EMBL" id="MBV3439063.1"/>
    </source>
</evidence>
<proteinExistence type="predicted"/>
<protein>
    <submittedName>
        <fullName evidence="4">Uncharacterized protein</fullName>
    </submittedName>
</protein>
<evidence type="ECO:0000313" key="4">
    <source>
        <dbReference type="EMBL" id="RGW63174.1"/>
    </source>
</evidence>
<dbReference type="EMBL" id="JAWUDL010000009">
    <property type="protein sequence ID" value="MDW7546436.1"/>
    <property type="molecule type" value="Genomic_DNA"/>
</dbReference>
<feature type="region of interest" description="Disordered" evidence="1">
    <location>
        <begin position="61"/>
        <end position="87"/>
    </location>
</feature>
<evidence type="ECO:0000313" key="5">
    <source>
        <dbReference type="EMBL" id="SEB64648.1"/>
    </source>
</evidence>
<dbReference type="Proteomes" id="UP000265775">
    <property type="component" value="Unassembled WGS sequence"/>
</dbReference>
<gene>
    <name evidence="4" type="ORF">DWV59_10550</name>
    <name evidence="2" type="ORF">KSW34_08730</name>
    <name evidence="5" type="ORF">SAMN04489748_1647</name>
    <name evidence="3" type="ORF">SCX10_06310</name>
</gene>
<reference evidence="4 7" key="2">
    <citation type="submission" date="2018-08" db="EMBL/GenBank/DDBJ databases">
        <title>A genome reference for cultivated species of the human gut microbiota.</title>
        <authorList>
            <person name="Zou Y."/>
            <person name="Xue W."/>
            <person name="Luo G."/>
        </authorList>
    </citation>
    <scope>NUCLEOTIDE SEQUENCE [LARGE SCALE GENOMIC DNA]</scope>
    <source>
        <strain evidence="4 7">AF11-12</strain>
    </source>
</reference>
<organism evidence="4 7">
    <name type="scientific">Bifidobacterium longum</name>
    <dbReference type="NCBI Taxonomy" id="216816"/>
    <lineage>
        <taxon>Bacteria</taxon>
        <taxon>Bacillati</taxon>
        <taxon>Actinomycetota</taxon>
        <taxon>Actinomycetes</taxon>
        <taxon>Bifidobacteriales</taxon>
        <taxon>Bifidobacteriaceae</taxon>
        <taxon>Bifidobacterium</taxon>
    </lineage>
</organism>
<dbReference type="EMBL" id="JAHOFX010000014">
    <property type="protein sequence ID" value="MBV3439063.1"/>
    <property type="molecule type" value="Genomic_DNA"/>
</dbReference>
<comment type="caution">
    <text evidence="4">The sequence shown here is derived from an EMBL/GenBank/DDBJ whole genome shotgun (WGS) entry which is preliminary data.</text>
</comment>
<dbReference type="GeneID" id="69578256"/>
<dbReference type="Proteomes" id="UP001195937">
    <property type="component" value="Unassembled WGS sequence"/>
</dbReference>
<reference evidence="5 6" key="1">
    <citation type="submission" date="2016-10" db="EMBL/GenBank/DDBJ databases">
        <authorList>
            <person name="Varghese N."/>
            <person name="Submissions S."/>
        </authorList>
    </citation>
    <scope>NUCLEOTIDE SEQUENCE [LARGE SCALE GENOMIC DNA]</scope>
    <source>
        <strain evidence="5 6">DSM 20219</strain>
    </source>
</reference>
<sequence length="87" mass="9568">MARQLEGLYDPKTGAVGMAKFSVMMMRKLNGHITSRQEILDMQDTLGREWTEEEIKEILKANGTSADDPSQTALRASTCGGTHSRPA</sequence>
<name>A0A151C4F0_BIFLN</name>
<evidence type="ECO:0000313" key="3">
    <source>
        <dbReference type="EMBL" id="MDW7546436.1"/>
    </source>
</evidence>
<dbReference type="Proteomes" id="UP001272183">
    <property type="component" value="Unassembled WGS sequence"/>
</dbReference>
<dbReference type="RefSeq" id="WP_013582731.1">
    <property type="nucleotide sequence ID" value="NZ_CAXSUE010000004.1"/>
</dbReference>
<dbReference type="EMBL" id="QSAR01000016">
    <property type="protein sequence ID" value="RGW63174.1"/>
    <property type="molecule type" value="Genomic_DNA"/>
</dbReference>
<evidence type="ECO:0000313" key="6">
    <source>
        <dbReference type="Proteomes" id="UP000182842"/>
    </source>
</evidence>
<reference evidence="2" key="3">
    <citation type="submission" date="2021-06" db="EMBL/GenBank/DDBJ databases">
        <title>Collection of gut derived symbiotic bacterial strains cultured from healthy donors.</title>
        <authorList>
            <person name="Lin H."/>
            <person name="Littmann E."/>
            <person name="Pamer E.G."/>
        </authorList>
    </citation>
    <scope>NUCLEOTIDE SEQUENCE</scope>
    <source>
        <strain evidence="2">MSK.19.9</strain>
    </source>
</reference>
<dbReference type="EMBL" id="FNRW01000005">
    <property type="protein sequence ID" value="SEB64648.1"/>
    <property type="molecule type" value="Genomic_DNA"/>
</dbReference>
<accession>A0A151C4F0</accession>
<feature type="compositionally biased region" description="Polar residues" evidence="1">
    <location>
        <begin position="62"/>
        <end position="81"/>
    </location>
</feature>
<evidence type="ECO:0000313" key="7">
    <source>
        <dbReference type="Proteomes" id="UP000265775"/>
    </source>
</evidence>
<evidence type="ECO:0000256" key="1">
    <source>
        <dbReference type="SAM" id="MobiDB-lite"/>
    </source>
</evidence>
<reference evidence="3" key="4">
    <citation type="submission" date="2023-10" db="EMBL/GenBank/DDBJ databases">
        <title>Supernatant from a Refined Defined Microbial Community Protects Mice from Clostridioides difficile Infection.</title>
        <authorList>
            <person name="Douchant K."/>
            <person name="He S.-M."/>
            <person name="Noordhof C."/>
            <person name="Greenlaw J."/>
            <person name="Schroeter K."/>
            <person name="Vancuren S.J."/>
            <person name="Sjaarda C."/>
            <person name="Allen-Vercoe E."/>
            <person name="Gloor G.B."/>
            <person name="Vanner S.J."/>
            <person name="Petrof E.O."/>
            <person name="Sheth P.M."/>
            <person name="Guzman M."/>
        </authorList>
    </citation>
    <scope>NUCLEOTIDE SEQUENCE</scope>
    <source>
        <strain evidence="3">16-6-I_4_FM</strain>
    </source>
</reference>
<dbReference type="Proteomes" id="UP000182842">
    <property type="component" value="Unassembled WGS sequence"/>
</dbReference>
<dbReference type="AlphaFoldDB" id="A0A151C4F0"/>